<dbReference type="Proteomes" id="UP000435877">
    <property type="component" value="Unassembled WGS sequence"/>
</dbReference>
<protein>
    <recommendedName>
        <fullName evidence="5">Nucleotidyl transferase AbiEii/AbiGii toxin family protein</fullName>
    </recommendedName>
</protein>
<evidence type="ECO:0000313" key="4">
    <source>
        <dbReference type="Proteomes" id="UP000439591"/>
    </source>
</evidence>
<name>A0A5S9N8D8_9GAMM</name>
<evidence type="ECO:0000313" key="2">
    <source>
        <dbReference type="EMBL" id="CAA0085433.1"/>
    </source>
</evidence>
<dbReference type="Proteomes" id="UP000439591">
    <property type="component" value="Unassembled WGS sequence"/>
</dbReference>
<dbReference type="EMBL" id="CACSIK010000001">
    <property type="protein sequence ID" value="CAA0080883.1"/>
    <property type="molecule type" value="Genomic_DNA"/>
</dbReference>
<gene>
    <name evidence="1" type="ORF">IHBHHGIJ_00249</name>
    <name evidence="2" type="ORF">KFEGEMFD_00901</name>
</gene>
<dbReference type="RefSeq" id="WP_159266958.1">
    <property type="nucleotide sequence ID" value="NZ_CACSIK010000001.1"/>
</dbReference>
<sequence length="82" mass="9223">MKDLNLLQLEAAAKALGDLLPQVTFVGGSTTILLVDESARFGIRRADDVDVIIDVATRVDYHRFSQKLRDRGFRDKAAMCWK</sequence>
<proteinExistence type="predicted"/>
<dbReference type="EMBL" id="CACSIM010000001">
    <property type="protein sequence ID" value="CAA0085433.1"/>
    <property type="molecule type" value="Genomic_DNA"/>
</dbReference>
<evidence type="ECO:0008006" key="5">
    <source>
        <dbReference type="Google" id="ProtNLM"/>
    </source>
</evidence>
<evidence type="ECO:0000313" key="1">
    <source>
        <dbReference type="EMBL" id="CAA0080883.1"/>
    </source>
</evidence>
<keyword evidence="3" id="KW-1185">Reference proteome</keyword>
<evidence type="ECO:0000313" key="3">
    <source>
        <dbReference type="Proteomes" id="UP000435877"/>
    </source>
</evidence>
<reference evidence="3 4" key="1">
    <citation type="submission" date="2019-11" db="EMBL/GenBank/DDBJ databases">
        <authorList>
            <person name="Holert J."/>
        </authorList>
    </citation>
    <scope>NUCLEOTIDE SEQUENCE [LARGE SCALE GENOMIC DNA]</scope>
    <source>
        <strain evidence="2">BC3_2A</strain>
        <strain evidence="1">SB11_1A</strain>
    </source>
</reference>
<dbReference type="OrthoDB" id="114489at2"/>
<dbReference type="AlphaFoldDB" id="A0A5S9N8D8"/>
<accession>A0A5S9N8D8</accession>
<organism evidence="2 4">
    <name type="scientific">Zhongshania aliphaticivorans</name>
    <dbReference type="NCBI Taxonomy" id="1470434"/>
    <lineage>
        <taxon>Bacteria</taxon>
        <taxon>Pseudomonadati</taxon>
        <taxon>Pseudomonadota</taxon>
        <taxon>Gammaproteobacteria</taxon>
        <taxon>Cellvibrionales</taxon>
        <taxon>Spongiibacteraceae</taxon>
        <taxon>Zhongshania</taxon>
    </lineage>
</organism>